<comment type="cofactor">
    <cofactor evidence="2">
        <name>Mg(2+)</name>
        <dbReference type="ChEBI" id="CHEBI:18420"/>
    </cofactor>
</comment>
<accession>A0A8T3BSB1</accession>
<evidence type="ECO:0000256" key="6">
    <source>
        <dbReference type="ARBA" id="ARBA00022801"/>
    </source>
</evidence>
<keyword evidence="15" id="KW-1185">Reference proteome</keyword>
<evidence type="ECO:0000256" key="5">
    <source>
        <dbReference type="ARBA" id="ARBA00022723"/>
    </source>
</evidence>
<dbReference type="Gene3D" id="3.60.40.10">
    <property type="entry name" value="PPM-type phosphatase domain"/>
    <property type="match status" value="1"/>
</dbReference>
<dbReference type="GO" id="GO:0004722">
    <property type="term" value="F:protein serine/threonine phosphatase activity"/>
    <property type="evidence" value="ECO:0007669"/>
    <property type="project" value="UniProtKB-EC"/>
</dbReference>
<dbReference type="AlphaFoldDB" id="A0A8T3BSB1"/>
<evidence type="ECO:0000256" key="11">
    <source>
        <dbReference type="ARBA" id="ARBA00048336"/>
    </source>
</evidence>
<dbReference type="EC" id="3.1.3.16" evidence="4"/>
<dbReference type="EMBL" id="JAGYWB010000006">
    <property type="protein sequence ID" value="KAI0519249.1"/>
    <property type="molecule type" value="Genomic_DNA"/>
</dbReference>
<comment type="caution">
    <text evidence="14">The sequence shown here is derived from an EMBL/GenBank/DDBJ whole genome shotgun (WGS) entry which is preliminary data.</text>
</comment>
<evidence type="ECO:0000313" key="15">
    <source>
        <dbReference type="Proteomes" id="UP000829196"/>
    </source>
</evidence>
<evidence type="ECO:0000313" key="14">
    <source>
        <dbReference type="EMBL" id="KAI0519249.1"/>
    </source>
</evidence>
<dbReference type="FunFam" id="3.60.40.10:FF:000008">
    <property type="entry name" value="Phosphatase 2C family protein"/>
    <property type="match status" value="1"/>
</dbReference>
<comment type="cofactor">
    <cofactor evidence="1">
        <name>Mn(2+)</name>
        <dbReference type="ChEBI" id="CHEBI:29035"/>
    </cofactor>
</comment>
<dbReference type="PROSITE" id="PS51746">
    <property type="entry name" value="PPM_2"/>
    <property type="match status" value="1"/>
</dbReference>
<evidence type="ECO:0000256" key="1">
    <source>
        <dbReference type="ARBA" id="ARBA00001936"/>
    </source>
</evidence>
<dbReference type="InterPro" id="IPR000222">
    <property type="entry name" value="PP2C_BS"/>
</dbReference>
<protein>
    <recommendedName>
        <fullName evidence="4">protein-serine/threonine phosphatase</fullName>
        <ecNumber evidence="4">3.1.3.16</ecNumber>
    </recommendedName>
</protein>
<evidence type="ECO:0000259" key="13">
    <source>
        <dbReference type="PROSITE" id="PS51746"/>
    </source>
</evidence>
<keyword evidence="8 12" id="KW-0904">Protein phosphatase</keyword>
<dbReference type="CDD" id="cd00143">
    <property type="entry name" value="PP2Cc"/>
    <property type="match status" value="1"/>
</dbReference>
<sequence>MARPLMKIVGTFCGRSLDTYFDCGGGRDELMWCRDLSRHAAGEFSMAVVQANSLVEDASQIESGTHGTFVGVYDGHGGPEAARYVADNLFQWIGRFIDEEEGMSADVLHKALLATEDGFLSIVKKNWSNMPLLATVGSCCLTGFICGGMLYAANIGDSRAVLGRFNLHERGVMAVQLTPEHNACHESVRQELRLLHPADPKIVVLKNRAWRVKGIIQVSRSIGDAYLKKAEFNKEPLIGKFRLSESFSKPILLAEPSVVTHKICPQDQFVIFASDGLWEHISNQEAVDMVQNSPRNGIARRLIEAALQVAARKREIRYSDLKKIDRGIRRHFHDDITVIVLFLDHSLASKSSYTGPVLSLRAGK</sequence>
<evidence type="ECO:0000256" key="12">
    <source>
        <dbReference type="RuleBase" id="RU003465"/>
    </source>
</evidence>
<dbReference type="SUPFAM" id="SSF81606">
    <property type="entry name" value="PP2C-like"/>
    <property type="match status" value="1"/>
</dbReference>
<name>A0A8T3BSB1_DENNO</name>
<evidence type="ECO:0000256" key="8">
    <source>
        <dbReference type="ARBA" id="ARBA00022912"/>
    </source>
</evidence>
<dbReference type="InterPro" id="IPR001932">
    <property type="entry name" value="PPM-type_phosphatase-like_dom"/>
</dbReference>
<evidence type="ECO:0000256" key="7">
    <source>
        <dbReference type="ARBA" id="ARBA00022842"/>
    </source>
</evidence>
<evidence type="ECO:0000256" key="2">
    <source>
        <dbReference type="ARBA" id="ARBA00001946"/>
    </source>
</evidence>
<dbReference type="Pfam" id="PF00481">
    <property type="entry name" value="PP2C"/>
    <property type="match status" value="1"/>
</dbReference>
<keyword evidence="6 12" id="KW-0378">Hydrolase</keyword>
<dbReference type="SMART" id="SM00332">
    <property type="entry name" value="PP2Cc"/>
    <property type="match status" value="1"/>
</dbReference>
<comment type="similarity">
    <text evidence="3 12">Belongs to the PP2C family.</text>
</comment>
<keyword evidence="9" id="KW-0464">Manganese</keyword>
<evidence type="ECO:0000256" key="9">
    <source>
        <dbReference type="ARBA" id="ARBA00023211"/>
    </source>
</evidence>
<dbReference type="GO" id="GO:0046872">
    <property type="term" value="F:metal ion binding"/>
    <property type="evidence" value="ECO:0007669"/>
    <property type="project" value="UniProtKB-KW"/>
</dbReference>
<keyword evidence="7" id="KW-0460">Magnesium</keyword>
<comment type="catalytic activity">
    <reaction evidence="10">
        <text>O-phospho-L-seryl-[protein] + H2O = L-seryl-[protein] + phosphate</text>
        <dbReference type="Rhea" id="RHEA:20629"/>
        <dbReference type="Rhea" id="RHEA-COMP:9863"/>
        <dbReference type="Rhea" id="RHEA-COMP:11604"/>
        <dbReference type="ChEBI" id="CHEBI:15377"/>
        <dbReference type="ChEBI" id="CHEBI:29999"/>
        <dbReference type="ChEBI" id="CHEBI:43474"/>
        <dbReference type="ChEBI" id="CHEBI:83421"/>
        <dbReference type="EC" id="3.1.3.16"/>
    </reaction>
</comment>
<dbReference type="GO" id="GO:0016020">
    <property type="term" value="C:membrane"/>
    <property type="evidence" value="ECO:0007669"/>
    <property type="project" value="UniProtKB-ARBA"/>
</dbReference>
<dbReference type="OrthoDB" id="420076at2759"/>
<proteinExistence type="inferred from homology"/>
<evidence type="ECO:0000256" key="4">
    <source>
        <dbReference type="ARBA" id="ARBA00013081"/>
    </source>
</evidence>
<dbReference type="InterPro" id="IPR015655">
    <property type="entry name" value="PP2C"/>
</dbReference>
<dbReference type="Proteomes" id="UP000829196">
    <property type="component" value="Unassembled WGS sequence"/>
</dbReference>
<evidence type="ECO:0000256" key="10">
    <source>
        <dbReference type="ARBA" id="ARBA00047761"/>
    </source>
</evidence>
<dbReference type="InterPro" id="IPR036457">
    <property type="entry name" value="PPM-type-like_dom_sf"/>
</dbReference>
<comment type="catalytic activity">
    <reaction evidence="11">
        <text>O-phospho-L-threonyl-[protein] + H2O = L-threonyl-[protein] + phosphate</text>
        <dbReference type="Rhea" id="RHEA:47004"/>
        <dbReference type="Rhea" id="RHEA-COMP:11060"/>
        <dbReference type="Rhea" id="RHEA-COMP:11605"/>
        <dbReference type="ChEBI" id="CHEBI:15377"/>
        <dbReference type="ChEBI" id="CHEBI:30013"/>
        <dbReference type="ChEBI" id="CHEBI:43474"/>
        <dbReference type="ChEBI" id="CHEBI:61977"/>
        <dbReference type="EC" id="3.1.3.16"/>
    </reaction>
</comment>
<reference evidence="14" key="1">
    <citation type="journal article" date="2022" name="Front. Genet.">
        <title>Chromosome-Scale Assembly of the Dendrobium nobile Genome Provides Insights Into the Molecular Mechanism of the Biosynthesis of the Medicinal Active Ingredient of Dendrobium.</title>
        <authorList>
            <person name="Xu Q."/>
            <person name="Niu S.-C."/>
            <person name="Li K.-L."/>
            <person name="Zheng P.-J."/>
            <person name="Zhang X.-J."/>
            <person name="Jia Y."/>
            <person name="Liu Y."/>
            <person name="Niu Y.-X."/>
            <person name="Yu L.-H."/>
            <person name="Chen D.-F."/>
            <person name="Zhang G.-Q."/>
        </authorList>
    </citation>
    <scope>NUCLEOTIDE SEQUENCE</scope>
    <source>
        <tissue evidence="14">Leaf</tissue>
    </source>
</reference>
<dbReference type="PANTHER" id="PTHR47992">
    <property type="entry name" value="PROTEIN PHOSPHATASE"/>
    <property type="match status" value="1"/>
</dbReference>
<keyword evidence="5" id="KW-0479">Metal-binding</keyword>
<dbReference type="SMR" id="A0A8T3BSB1"/>
<dbReference type="PROSITE" id="PS01032">
    <property type="entry name" value="PPM_1"/>
    <property type="match status" value="1"/>
</dbReference>
<gene>
    <name evidence="14" type="ORF">KFK09_006691</name>
</gene>
<organism evidence="14 15">
    <name type="scientific">Dendrobium nobile</name>
    <name type="common">Orchid</name>
    <dbReference type="NCBI Taxonomy" id="94219"/>
    <lineage>
        <taxon>Eukaryota</taxon>
        <taxon>Viridiplantae</taxon>
        <taxon>Streptophyta</taxon>
        <taxon>Embryophyta</taxon>
        <taxon>Tracheophyta</taxon>
        <taxon>Spermatophyta</taxon>
        <taxon>Magnoliopsida</taxon>
        <taxon>Liliopsida</taxon>
        <taxon>Asparagales</taxon>
        <taxon>Orchidaceae</taxon>
        <taxon>Epidendroideae</taxon>
        <taxon>Malaxideae</taxon>
        <taxon>Dendrobiinae</taxon>
        <taxon>Dendrobium</taxon>
    </lineage>
</organism>
<feature type="domain" description="PPM-type phosphatase" evidence="13">
    <location>
        <begin position="40"/>
        <end position="343"/>
    </location>
</feature>
<evidence type="ECO:0000256" key="3">
    <source>
        <dbReference type="ARBA" id="ARBA00006702"/>
    </source>
</evidence>